<gene>
    <name evidence="3" type="ORF">OMP44_17130</name>
</gene>
<sequence length="75" mass="7584">MKKLLITSTAAVMLSMATGVFAADASKSATAVNGAATTEVPGKTTVKGGADGAAEVPFKSDKPNKVDARNQNNMQ</sequence>
<name>A0ABT6IJF8_9PSED</name>
<feature type="signal peptide" evidence="2">
    <location>
        <begin position="1"/>
        <end position="22"/>
    </location>
</feature>
<keyword evidence="2" id="KW-0732">Signal</keyword>
<keyword evidence="4" id="KW-1185">Reference proteome</keyword>
<feature type="region of interest" description="Disordered" evidence="1">
    <location>
        <begin position="43"/>
        <end position="75"/>
    </location>
</feature>
<comment type="caution">
    <text evidence="3">The sequence shown here is derived from an EMBL/GenBank/DDBJ whole genome shotgun (WGS) entry which is preliminary data.</text>
</comment>
<accession>A0ABT6IJF8</accession>
<evidence type="ECO:0000313" key="3">
    <source>
        <dbReference type="EMBL" id="MDH4764612.1"/>
    </source>
</evidence>
<dbReference type="Proteomes" id="UP001157461">
    <property type="component" value="Unassembled WGS sequence"/>
</dbReference>
<evidence type="ECO:0000256" key="2">
    <source>
        <dbReference type="SAM" id="SignalP"/>
    </source>
</evidence>
<evidence type="ECO:0000313" key="4">
    <source>
        <dbReference type="Proteomes" id="UP001157461"/>
    </source>
</evidence>
<organism evidence="3 4">
    <name type="scientific">Pseudomonas flavocrustae</name>
    <dbReference type="NCBI Taxonomy" id="2991719"/>
    <lineage>
        <taxon>Bacteria</taxon>
        <taxon>Pseudomonadati</taxon>
        <taxon>Pseudomonadota</taxon>
        <taxon>Gammaproteobacteria</taxon>
        <taxon>Pseudomonadales</taxon>
        <taxon>Pseudomonadaceae</taxon>
        <taxon>Pseudomonas</taxon>
    </lineage>
</organism>
<dbReference type="EMBL" id="JAPDIQ010000007">
    <property type="protein sequence ID" value="MDH4764612.1"/>
    <property type="molecule type" value="Genomic_DNA"/>
</dbReference>
<dbReference type="RefSeq" id="WP_133860394.1">
    <property type="nucleotide sequence ID" value="NZ_JAPDIQ010000007.1"/>
</dbReference>
<feature type="compositionally biased region" description="Basic and acidic residues" evidence="1">
    <location>
        <begin position="58"/>
        <end position="68"/>
    </location>
</feature>
<evidence type="ECO:0000256" key="1">
    <source>
        <dbReference type="SAM" id="MobiDB-lite"/>
    </source>
</evidence>
<feature type="chain" id="PRO_5046272184" evidence="2">
    <location>
        <begin position="23"/>
        <end position="75"/>
    </location>
</feature>
<proteinExistence type="predicted"/>
<reference evidence="3 4" key="1">
    <citation type="submission" date="2022-10" db="EMBL/GenBank/DDBJ databases">
        <title>A novel Pseudomonas species, isolated from Passiflora incarnata leaves.</title>
        <authorList>
            <person name="Cueva-Yesquen L.G."/>
            <person name="Fantinatti-Garboggini F."/>
        </authorList>
    </citation>
    <scope>NUCLEOTIDE SEQUENCE [LARGE SCALE GENOMIC DNA]</scope>
    <source>
        <strain evidence="3 4">CBMAI 2609</strain>
    </source>
</reference>
<protein>
    <submittedName>
        <fullName evidence="3">Uncharacterized protein</fullName>
    </submittedName>
</protein>